<comment type="caution">
    <text evidence="1">The sequence shown here is derived from an EMBL/GenBank/DDBJ whole genome shotgun (WGS) entry which is preliminary data.</text>
</comment>
<keyword evidence="2" id="KW-1185">Reference proteome</keyword>
<evidence type="ECO:0000313" key="1">
    <source>
        <dbReference type="EMBL" id="OAE34888.1"/>
    </source>
</evidence>
<dbReference type="AlphaFoldDB" id="A0A176WP02"/>
<dbReference type="Proteomes" id="UP000077202">
    <property type="component" value="Unassembled WGS sequence"/>
</dbReference>
<proteinExistence type="predicted"/>
<gene>
    <name evidence="1" type="ORF">AXG93_1587s1190</name>
</gene>
<accession>A0A176WP02</accession>
<dbReference type="EMBL" id="LVLJ01000305">
    <property type="protein sequence ID" value="OAE34888.1"/>
    <property type="molecule type" value="Genomic_DNA"/>
</dbReference>
<sequence length="122" mass="13070">MPPTRAAMLREEDKSSSSAVQFRNLKLLALVAGGKFMPNKVTGVEVKASEGEMGSGRLMRIGLKSWSLRCLPRHDANTAKAQDETVGSMPNFLALPGEVGVAGNAEPINSSTVRTPLYILSR</sequence>
<organism evidence="1 2">
    <name type="scientific">Marchantia polymorpha subsp. ruderalis</name>
    <dbReference type="NCBI Taxonomy" id="1480154"/>
    <lineage>
        <taxon>Eukaryota</taxon>
        <taxon>Viridiplantae</taxon>
        <taxon>Streptophyta</taxon>
        <taxon>Embryophyta</taxon>
        <taxon>Marchantiophyta</taxon>
        <taxon>Marchantiopsida</taxon>
        <taxon>Marchantiidae</taxon>
        <taxon>Marchantiales</taxon>
        <taxon>Marchantiaceae</taxon>
        <taxon>Marchantia</taxon>
    </lineage>
</organism>
<evidence type="ECO:0000313" key="2">
    <source>
        <dbReference type="Proteomes" id="UP000077202"/>
    </source>
</evidence>
<name>A0A176WP02_MARPO</name>
<protein>
    <submittedName>
        <fullName evidence="1">Uncharacterized protein</fullName>
    </submittedName>
</protein>
<reference evidence="1" key="1">
    <citation type="submission" date="2016-03" db="EMBL/GenBank/DDBJ databases">
        <title>Mechanisms controlling the formation of the plant cell surface in tip-growing cells are functionally conserved among land plants.</title>
        <authorList>
            <person name="Honkanen S."/>
            <person name="Jones V.A."/>
            <person name="Morieri G."/>
            <person name="Champion C."/>
            <person name="Hetherington A.J."/>
            <person name="Kelly S."/>
            <person name="Saint-Marcoux D."/>
            <person name="Proust H."/>
            <person name="Prescott H."/>
            <person name="Dolan L."/>
        </authorList>
    </citation>
    <scope>NUCLEOTIDE SEQUENCE [LARGE SCALE GENOMIC DNA]</scope>
    <source>
        <tissue evidence="1">Whole gametophyte</tissue>
    </source>
</reference>